<dbReference type="Gene3D" id="2.60.40.3440">
    <property type="match status" value="2"/>
</dbReference>
<dbReference type="NCBIfam" id="NF012211">
    <property type="entry name" value="tand_rpt_95"/>
    <property type="match status" value="2"/>
</dbReference>
<dbReference type="Pfam" id="PF17963">
    <property type="entry name" value="Big_9"/>
    <property type="match status" value="2"/>
</dbReference>
<dbReference type="GO" id="GO:0006508">
    <property type="term" value="P:proteolysis"/>
    <property type="evidence" value="ECO:0007669"/>
    <property type="project" value="UniProtKB-KW"/>
</dbReference>
<dbReference type="InterPro" id="IPR006644">
    <property type="entry name" value="Cadg"/>
</dbReference>
<evidence type="ECO:0000256" key="2">
    <source>
        <dbReference type="ARBA" id="ARBA00022670"/>
    </source>
</evidence>
<feature type="domain" description="Dystroglycan-type cadherin-like" evidence="7">
    <location>
        <begin position="457"/>
        <end position="548"/>
    </location>
</feature>
<dbReference type="GO" id="GO:0005509">
    <property type="term" value="F:calcium ion binding"/>
    <property type="evidence" value="ECO:0007669"/>
    <property type="project" value="InterPro"/>
</dbReference>
<dbReference type="PANTHER" id="PTHR43806">
    <property type="entry name" value="PEPTIDASE S8"/>
    <property type="match status" value="1"/>
</dbReference>
<organism evidence="8 9">
    <name type="scientific">Massilia horti</name>
    <dbReference type="NCBI Taxonomy" id="2562153"/>
    <lineage>
        <taxon>Bacteria</taxon>
        <taxon>Pseudomonadati</taxon>
        <taxon>Pseudomonadota</taxon>
        <taxon>Betaproteobacteria</taxon>
        <taxon>Burkholderiales</taxon>
        <taxon>Oxalobacteraceae</taxon>
        <taxon>Telluria group</taxon>
        <taxon>Massilia</taxon>
    </lineage>
</organism>
<feature type="chain" id="PRO_5021427521" evidence="6">
    <location>
        <begin position="20"/>
        <end position="739"/>
    </location>
</feature>
<dbReference type="PRINTS" id="PR00723">
    <property type="entry name" value="SUBTILISIN"/>
</dbReference>
<dbReference type="PANTHER" id="PTHR43806:SF11">
    <property type="entry name" value="CEREVISIN-RELATED"/>
    <property type="match status" value="1"/>
</dbReference>
<protein>
    <submittedName>
        <fullName evidence="8">Tandem-95 repeat protein</fullName>
    </submittedName>
</protein>
<feature type="active site" description="Charge relay system" evidence="5">
    <location>
        <position position="388"/>
    </location>
</feature>
<dbReference type="Gene3D" id="2.60.40.10">
    <property type="entry name" value="Immunoglobulins"/>
    <property type="match status" value="1"/>
</dbReference>
<keyword evidence="4 5" id="KW-0720">Serine protease</keyword>
<dbReference type="InterPro" id="IPR050131">
    <property type="entry name" value="Peptidase_S8_subtilisin-like"/>
</dbReference>
<feature type="signal peptide" evidence="6">
    <location>
        <begin position="1"/>
        <end position="19"/>
    </location>
</feature>
<dbReference type="SUPFAM" id="SSF52743">
    <property type="entry name" value="Subtilisin-like"/>
    <property type="match status" value="1"/>
</dbReference>
<dbReference type="InterPro" id="IPR015919">
    <property type="entry name" value="Cadherin-like_sf"/>
</dbReference>
<keyword evidence="3 5" id="KW-0378">Hydrolase</keyword>
<comment type="similarity">
    <text evidence="1 5">Belongs to the peptidase S8 family.</text>
</comment>
<evidence type="ECO:0000256" key="4">
    <source>
        <dbReference type="ARBA" id="ARBA00022825"/>
    </source>
</evidence>
<dbReference type="SUPFAM" id="SSF49313">
    <property type="entry name" value="Cadherin-like"/>
    <property type="match status" value="1"/>
</dbReference>
<dbReference type="InterPro" id="IPR013783">
    <property type="entry name" value="Ig-like_fold"/>
</dbReference>
<gene>
    <name evidence="8" type="ORF">E4O92_10105</name>
</gene>
<sequence>MRPNQVSLALALACGSAAAGVITPELASEMANHRPDERLPVIVQLAERVNLLQYDHKDRRQRDTRLLRALRDQSARALERFGPQLDLAGAVGRKTLWINNSVAASVPVHAIAALAKLPAVARVQYDAPVKLAALQSGSGGAGSPGWNLAALHVPEVWNAGVKGAGVVVANMDTGVDLSHPDLEPRWRGGSNSWFDPFGQYPVPGDSNGHGTQTMGLIVGGGASGAPIGVAPQARWIAARIFDERGRSTLSVIHQAFQWLLDPDGDPATVDAPDVVNASWGLTGGTLGACNMEFNEDIKALTSAGIAVVFSAGNDGPAPATAASPAANPAAFAVGSVDTGLAVAAASSRGPSGCDGTIFPQVVAPGVGLSSSDLSFGGLPLYATVSGTSYAAPHVSGTLALLAAAFPSASVFELENAVMDSAADIDAPGADNNAGHGLVDAMAAYQRLAVGGAGGHTPVFTSLPATDALVGQTYRYPASASDADGGVLTFALAVAPSGMTIDPSRGLVAWTPTSAQAGANPVVVTVTDPTARSASQSFSILVAAPNRAPQTNPDSYSVQAGAVLSVAAPGVLANDQDPDGDKLTARLVAGPSHGTLTLPADGSLRYTPASGFIGSDSFTYRADDGKALGGVAAVTIAVLAAPPVARDDSFTAALRRSSSYTAVRMAVLANDTASAGASLVKSSVTIGSKPNHGGSAVPNSDGTVSYTPAVGFSGSESFTYQVRDSRGLWSAAATVFVTVK</sequence>
<feature type="active site" description="Charge relay system" evidence="5">
    <location>
        <position position="209"/>
    </location>
</feature>
<dbReference type="InterPro" id="IPR036852">
    <property type="entry name" value="Peptidase_S8/S53_dom_sf"/>
</dbReference>
<dbReference type="GO" id="GO:0004252">
    <property type="term" value="F:serine-type endopeptidase activity"/>
    <property type="evidence" value="ECO:0007669"/>
    <property type="project" value="UniProtKB-UniRule"/>
</dbReference>
<evidence type="ECO:0000313" key="9">
    <source>
        <dbReference type="Proteomes" id="UP000297258"/>
    </source>
</evidence>
<comment type="caution">
    <text evidence="8">The sequence shown here is derived from an EMBL/GenBank/DDBJ whole genome shotgun (WGS) entry which is preliminary data.</text>
</comment>
<dbReference type="PROSITE" id="PS00138">
    <property type="entry name" value="SUBTILASE_SER"/>
    <property type="match status" value="1"/>
</dbReference>
<dbReference type="GO" id="GO:0016020">
    <property type="term" value="C:membrane"/>
    <property type="evidence" value="ECO:0007669"/>
    <property type="project" value="InterPro"/>
</dbReference>
<dbReference type="Pfam" id="PF05345">
    <property type="entry name" value="He_PIG"/>
    <property type="match status" value="1"/>
</dbReference>
<dbReference type="InterPro" id="IPR015500">
    <property type="entry name" value="Peptidase_S8_subtilisin-rel"/>
</dbReference>
<reference evidence="8 9" key="1">
    <citation type="submission" date="2019-03" db="EMBL/GenBank/DDBJ databases">
        <title>Draft genome of Massilia hortus sp. nov., a novel bacterial species of the Oxalobacteraceae family.</title>
        <authorList>
            <person name="Peta V."/>
            <person name="Raths R."/>
            <person name="Bucking H."/>
        </authorList>
    </citation>
    <scope>NUCLEOTIDE SEQUENCE [LARGE SCALE GENOMIC DNA]</scope>
    <source>
        <strain evidence="8 9">ONC3</strain>
    </source>
</reference>
<dbReference type="EMBL" id="SPUM01000061">
    <property type="protein sequence ID" value="TFW32313.1"/>
    <property type="molecule type" value="Genomic_DNA"/>
</dbReference>
<dbReference type="AlphaFoldDB" id="A0A4Y9SZH2"/>
<evidence type="ECO:0000259" key="7">
    <source>
        <dbReference type="SMART" id="SM00736"/>
    </source>
</evidence>
<evidence type="ECO:0000256" key="5">
    <source>
        <dbReference type="PROSITE-ProRule" id="PRU01240"/>
    </source>
</evidence>
<accession>A0A4Y9SZH2</accession>
<name>A0A4Y9SZH2_9BURK</name>
<dbReference type="SMART" id="SM00736">
    <property type="entry name" value="CADG"/>
    <property type="match status" value="1"/>
</dbReference>
<evidence type="ECO:0000313" key="8">
    <source>
        <dbReference type="EMBL" id="TFW32313.1"/>
    </source>
</evidence>
<proteinExistence type="inferred from homology"/>
<dbReference type="Pfam" id="PF00082">
    <property type="entry name" value="Peptidase_S8"/>
    <property type="match status" value="1"/>
</dbReference>
<keyword evidence="6" id="KW-0732">Signal</keyword>
<evidence type="ECO:0000256" key="3">
    <source>
        <dbReference type="ARBA" id="ARBA00022801"/>
    </source>
</evidence>
<dbReference type="Gene3D" id="3.40.50.200">
    <property type="entry name" value="Peptidase S8/S53 domain"/>
    <property type="match status" value="1"/>
</dbReference>
<dbReference type="Proteomes" id="UP000297258">
    <property type="component" value="Unassembled WGS sequence"/>
</dbReference>
<keyword evidence="9" id="KW-1185">Reference proteome</keyword>
<evidence type="ECO:0000256" key="6">
    <source>
        <dbReference type="SAM" id="SignalP"/>
    </source>
</evidence>
<dbReference type="RefSeq" id="WP_135189644.1">
    <property type="nucleotide sequence ID" value="NZ_SPUM01000061.1"/>
</dbReference>
<dbReference type="InterPro" id="IPR023828">
    <property type="entry name" value="Peptidase_S8_Ser-AS"/>
</dbReference>
<dbReference type="OrthoDB" id="8728276at2"/>
<evidence type="ECO:0000256" key="1">
    <source>
        <dbReference type="ARBA" id="ARBA00011073"/>
    </source>
</evidence>
<keyword evidence="2 5" id="KW-0645">Protease</keyword>
<dbReference type="InterPro" id="IPR000209">
    <property type="entry name" value="Peptidase_S8/S53_dom"/>
</dbReference>
<dbReference type="PROSITE" id="PS51892">
    <property type="entry name" value="SUBTILASE"/>
    <property type="match status" value="1"/>
</dbReference>
<feature type="active site" description="Charge relay system" evidence="5">
    <location>
        <position position="172"/>
    </location>
</feature>